<sequence>MAVSHAAVEVAVALAVLASLVVTVAICEAGSAEAASVNDIADGVALRFGVAASPTVKVEVTTTSSPSTPMMRAVTVCSPRPRASTLYGSAAFHAPPPRSNGP</sequence>
<gene>
    <name evidence="1" type="ORF">GCM10025876_31670</name>
</gene>
<dbReference type="EMBL" id="BSUN01000001">
    <property type="protein sequence ID" value="GMA36963.1"/>
    <property type="molecule type" value="Genomic_DNA"/>
</dbReference>
<reference evidence="2" key="1">
    <citation type="journal article" date="2019" name="Int. J. Syst. Evol. Microbiol.">
        <title>The Global Catalogue of Microorganisms (GCM) 10K type strain sequencing project: providing services to taxonomists for standard genome sequencing and annotation.</title>
        <authorList>
            <consortium name="The Broad Institute Genomics Platform"/>
            <consortium name="The Broad Institute Genome Sequencing Center for Infectious Disease"/>
            <person name="Wu L."/>
            <person name="Ma J."/>
        </authorList>
    </citation>
    <scope>NUCLEOTIDE SEQUENCE [LARGE SCALE GENOMIC DNA]</scope>
    <source>
        <strain evidence="2">NBRC 112299</strain>
    </source>
</reference>
<protein>
    <submittedName>
        <fullName evidence="1">Uncharacterized protein</fullName>
    </submittedName>
</protein>
<keyword evidence="2" id="KW-1185">Reference proteome</keyword>
<evidence type="ECO:0000313" key="1">
    <source>
        <dbReference type="EMBL" id="GMA36963.1"/>
    </source>
</evidence>
<dbReference type="Proteomes" id="UP001157125">
    <property type="component" value="Unassembled WGS sequence"/>
</dbReference>
<organism evidence="1 2">
    <name type="scientific">Demequina litorisediminis</name>
    <dbReference type="NCBI Taxonomy" id="1849022"/>
    <lineage>
        <taxon>Bacteria</taxon>
        <taxon>Bacillati</taxon>
        <taxon>Actinomycetota</taxon>
        <taxon>Actinomycetes</taxon>
        <taxon>Micrococcales</taxon>
        <taxon>Demequinaceae</taxon>
        <taxon>Demequina</taxon>
    </lineage>
</organism>
<name>A0ABQ6IJR9_9MICO</name>
<proteinExistence type="predicted"/>
<evidence type="ECO:0000313" key="2">
    <source>
        <dbReference type="Proteomes" id="UP001157125"/>
    </source>
</evidence>
<accession>A0ABQ6IJR9</accession>
<comment type="caution">
    <text evidence="1">The sequence shown here is derived from an EMBL/GenBank/DDBJ whole genome shotgun (WGS) entry which is preliminary data.</text>
</comment>